<dbReference type="InterPro" id="IPR036378">
    <property type="entry name" value="FAS1_dom_sf"/>
</dbReference>
<feature type="domain" description="FAS1" evidence="2">
    <location>
        <begin position="170"/>
        <end position="312"/>
    </location>
</feature>
<dbReference type="PROSITE" id="PS50213">
    <property type="entry name" value="FAS1"/>
    <property type="match status" value="2"/>
</dbReference>
<dbReference type="PANTHER" id="PTHR10900:SF77">
    <property type="entry name" value="FI19380P1"/>
    <property type="match status" value="1"/>
</dbReference>
<dbReference type="SUPFAM" id="SSF82153">
    <property type="entry name" value="FAS1 domain"/>
    <property type="match status" value="2"/>
</dbReference>
<feature type="signal peptide" evidence="1">
    <location>
        <begin position="1"/>
        <end position="26"/>
    </location>
</feature>
<feature type="chain" id="PRO_5046060981" description="FAS1 domain-containing protein" evidence="1">
    <location>
        <begin position="27"/>
        <end position="314"/>
    </location>
</feature>
<sequence>MRSFRFQNIFRAALALPFLALLLVSCKDEGEIRPETISDVIQNDSRFTVLRSVLKQGGMSDALRTGSYTLFAPTDEAFRKMSITDPGQVGSLSRDSLRAVVQYLMLDSLHLAKDFDALNKKQIKAFDNSNLFITKDAGRFLVNMANVIQADIMANNGVIHAIDHVPSTSKFTLAGWISANPSFSFFAEMATRAFAANPDLANQLTSENSSFTLFAPANEAFIASGFATIDDITNSDPVILTSILTAHILPKAYFTTDLATGQYVSVGGHPLLIGVDGKITVSAEQNSGTLPTITRSDILTKNGIIHVVDRVLLP</sequence>
<dbReference type="PANTHER" id="PTHR10900">
    <property type="entry name" value="PERIOSTIN-RELATED"/>
    <property type="match status" value="1"/>
</dbReference>
<evidence type="ECO:0000256" key="1">
    <source>
        <dbReference type="SAM" id="SignalP"/>
    </source>
</evidence>
<organism evidence="3 4">
    <name type="scientific">Ravibacter arvi</name>
    <dbReference type="NCBI Taxonomy" id="2051041"/>
    <lineage>
        <taxon>Bacteria</taxon>
        <taxon>Pseudomonadati</taxon>
        <taxon>Bacteroidota</taxon>
        <taxon>Cytophagia</taxon>
        <taxon>Cytophagales</taxon>
        <taxon>Spirosomataceae</taxon>
        <taxon>Ravibacter</taxon>
    </lineage>
</organism>
<evidence type="ECO:0000313" key="3">
    <source>
        <dbReference type="EMBL" id="GAA4435528.1"/>
    </source>
</evidence>
<evidence type="ECO:0000313" key="4">
    <source>
        <dbReference type="Proteomes" id="UP001501508"/>
    </source>
</evidence>
<accession>A0ABP8LVG2</accession>
<dbReference type="InterPro" id="IPR050904">
    <property type="entry name" value="Adhesion/Biosynth-related"/>
</dbReference>
<gene>
    <name evidence="3" type="ORF">GCM10023091_12070</name>
</gene>
<dbReference type="InterPro" id="IPR000782">
    <property type="entry name" value="FAS1_domain"/>
</dbReference>
<keyword evidence="1" id="KW-0732">Signal</keyword>
<reference evidence="4" key="1">
    <citation type="journal article" date="2019" name="Int. J. Syst. Evol. Microbiol.">
        <title>The Global Catalogue of Microorganisms (GCM) 10K type strain sequencing project: providing services to taxonomists for standard genome sequencing and annotation.</title>
        <authorList>
            <consortium name="The Broad Institute Genomics Platform"/>
            <consortium name="The Broad Institute Genome Sequencing Center for Infectious Disease"/>
            <person name="Wu L."/>
            <person name="Ma J."/>
        </authorList>
    </citation>
    <scope>NUCLEOTIDE SEQUENCE [LARGE SCALE GENOMIC DNA]</scope>
    <source>
        <strain evidence="4">JCM 31920</strain>
    </source>
</reference>
<proteinExistence type="predicted"/>
<comment type="caution">
    <text evidence="3">The sequence shown here is derived from an EMBL/GenBank/DDBJ whole genome shotgun (WGS) entry which is preliminary data.</text>
</comment>
<dbReference type="EMBL" id="BAABEY010000012">
    <property type="protein sequence ID" value="GAA4435528.1"/>
    <property type="molecule type" value="Genomic_DNA"/>
</dbReference>
<dbReference type="Proteomes" id="UP001501508">
    <property type="component" value="Unassembled WGS sequence"/>
</dbReference>
<dbReference type="SMART" id="SM00554">
    <property type="entry name" value="FAS1"/>
    <property type="match status" value="2"/>
</dbReference>
<dbReference type="Gene3D" id="2.30.180.10">
    <property type="entry name" value="FAS1 domain"/>
    <property type="match status" value="2"/>
</dbReference>
<name>A0ABP8LVG2_9BACT</name>
<keyword evidence="4" id="KW-1185">Reference proteome</keyword>
<dbReference type="RefSeq" id="WP_345027314.1">
    <property type="nucleotide sequence ID" value="NZ_BAABEY010000012.1"/>
</dbReference>
<dbReference type="Pfam" id="PF02469">
    <property type="entry name" value="Fasciclin"/>
    <property type="match status" value="2"/>
</dbReference>
<protein>
    <recommendedName>
        <fullName evidence="2">FAS1 domain-containing protein</fullName>
    </recommendedName>
</protein>
<dbReference type="PROSITE" id="PS51257">
    <property type="entry name" value="PROKAR_LIPOPROTEIN"/>
    <property type="match status" value="1"/>
</dbReference>
<feature type="domain" description="FAS1" evidence="2">
    <location>
        <begin position="34"/>
        <end position="166"/>
    </location>
</feature>
<evidence type="ECO:0000259" key="2">
    <source>
        <dbReference type="PROSITE" id="PS50213"/>
    </source>
</evidence>